<name>A0AAU8FQ62_9BACT</name>
<gene>
    <name evidence="2" type="ORF">ABV298_06920</name>
</gene>
<dbReference type="RefSeq" id="WP_353721423.1">
    <property type="nucleotide sequence ID" value="NZ_CP159289.1"/>
</dbReference>
<evidence type="ECO:0000313" key="2">
    <source>
        <dbReference type="EMBL" id="XCH26126.1"/>
    </source>
</evidence>
<keyword evidence="1" id="KW-0732">Signal</keyword>
<reference evidence="2" key="1">
    <citation type="submission" date="2024-06" db="EMBL/GenBank/DDBJ databases">
        <title>Sequencing and assembly of the genome of Dyadobacter sp. strain 676, a symbiont of Cyamopsis tetragonoloba.</title>
        <authorList>
            <person name="Guro P."/>
            <person name="Sazanova A."/>
            <person name="Kuznetsova I."/>
            <person name="Belimov A."/>
            <person name="Safronova V."/>
        </authorList>
    </citation>
    <scope>NUCLEOTIDE SEQUENCE</scope>
    <source>
        <strain evidence="2">676</strain>
    </source>
</reference>
<dbReference type="EMBL" id="CP159289">
    <property type="protein sequence ID" value="XCH26126.1"/>
    <property type="molecule type" value="Genomic_DNA"/>
</dbReference>
<sequence length="200" mass="22154">MKKLNILVRTVTLFLVLLIFQSSCDTESPLNALSKESSVQDDEIKLLTTFVKDQLTCGSDVTYEDGYFIFQGDVRISHKDAKDRYQEFIKSRGKRTTQTKFQFLVSDSYVSGINVYVPPTISATVRQATIDAIADYNSITGTKLRFYLTNYSFAANITVNEFTGSGTAWGTLPTISGTPGPTIHINAGTTCIKCTTANRR</sequence>
<accession>A0AAU8FQ62</accession>
<organism evidence="2">
    <name type="scientific">Dyadobacter sp. 676</name>
    <dbReference type="NCBI Taxonomy" id="3088362"/>
    <lineage>
        <taxon>Bacteria</taxon>
        <taxon>Pseudomonadati</taxon>
        <taxon>Bacteroidota</taxon>
        <taxon>Cytophagia</taxon>
        <taxon>Cytophagales</taxon>
        <taxon>Spirosomataceae</taxon>
        <taxon>Dyadobacter</taxon>
    </lineage>
</organism>
<proteinExistence type="predicted"/>
<evidence type="ECO:0000256" key="1">
    <source>
        <dbReference type="SAM" id="SignalP"/>
    </source>
</evidence>
<feature type="signal peptide" evidence="1">
    <location>
        <begin position="1"/>
        <end position="24"/>
    </location>
</feature>
<protein>
    <submittedName>
        <fullName evidence="2">Uncharacterized protein</fullName>
    </submittedName>
</protein>
<feature type="chain" id="PRO_5043986520" evidence="1">
    <location>
        <begin position="25"/>
        <end position="200"/>
    </location>
</feature>
<dbReference type="AlphaFoldDB" id="A0AAU8FQ62"/>